<dbReference type="InterPro" id="IPR025333">
    <property type="entry name" value="DUF4239"/>
</dbReference>
<keyword evidence="1" id="KW-0472">Membrane</keyword>
<keyword evidence="1" id="KW-1133">Transmembrane helix</keyword>
<evidence type="ECO:0000313" key="3">
    <source>
        <dbReference type="Proteomes" id="UP000077763"/>
    </source>
</evidence>
<dbReference type="EMBL" id="LUUH01000049">
    <property type="protein sequence ID" value="OAI04642.1"/>
    <property type="molecule type" value="Genomic_DNA"/>
</dbReference>
<keyword evidence="1" id="KW-0812">Transmembrane</keyword>
<accession>A0A177MG95</accession>
<comment type="caution">
    <text evidence="2">The sequence shown here is derived from an EMBL/GenBank/DDBJ whole genome shotgun (WGS) entry which is preliminary data.</text>
</comment>
<evidence type="ECO:0000256" key="1">
    <source>
        <dbReference type="SAM" id="Phobius"/>
    </source>
</evidence>
<feature type="transmembrane region" description="Helical" evidence="1">
    <location>
        <begin position="218"/>
        <end position="237"/>
    </location>
</feature>
<proteinExistence type="predicted"/>
<evidence type="ECO:0000313" key="2">
    <source>
        <dbReference type="EMBL" id="OAI04642.1"/>
    </source>
</evidence>
<sequence>MNEITYDIDSLLIACVLLGSMALTIELGYRLGLRIKPKVDDNFKAHVNSISGSLLGILALLLGFTFSLSLQRYDSRSEAVVDEANAIGTAYLRAQLLPMPLSAEVSGLIRGYLDLRVRTGYVDLTQHGQRGALIAEAGRMQAKLWDYARQANEQAPSPVTTGLFIPALNDLIDNFGKRDAEVNRHVPELVLGLLYITFVISGALVGYTNGLAGHRTSFVTYIMVWLIVVMVFIILDLDRPYRGVIRVSQQSLIDLQAAIRDDGAADNRH</sequence>
<evidence type="ECO:0008006" key="4">
    <source>
        <dbReference type="Google" id="ProtNLM"/>
    </source>
</evidence>
<dbReference type="RefSeq" id="WP_064036626.1">
    <property type="nucleotide sequence ID" value="NZ_LUUH01000049.1"/>
</dbReference>
<organism evidence="2 3">
    <name type="scientific">Methylomonas methanica</name>
    <dbReference type="NCBI Taxonomy" id="421"/>
    <lineage>
        <taxon>Bacteria</taxon>
        <taxon>Pseudomonadati</taxon>
        <taxon>Pseudomonadota</taxon>
        <taxon>Gammaproteobacteria</taxon>
        <taxon>Methylococcales</taxon>
        <taxon>Methylococcaceae</taxon>
        <taxon>Methylomonas</taxon>
    </lineage>
</organism>
<dbReference type="Pfam" id="PF14023">
    <property type="entry name" value="Bestrophin-like"/>
    <property type="match status" value="1"/>
</dbReference>
<name>A0A177MG95_METMH</name>
<feature type="transmembrane region" description="Helical" evidence="1">
    <location>
        <begin position="186"/>
        <end position="206"/>
    </location>
</feature>
<feature type="transmembrane region" description="Helical" evidence="1">
    <location>
        <begin position="49"/>
        <end position="70"/>
    </location>
</feature>
<feature type="transmembrane region" description="Helical" evidence="1">
    <location>
        <begin position="12"/>
        <end position="29"/>
    </location>
</feature>
<gene>
    <name evidence="2" type="ORF">A1353_12905</name>
</gene>
<dbReference type="AlphaFoldDB" id="A0A177MG95"/>
<reference evidence="2 3" key="1">
    <citation type="submission" date="2016-03" db="EMBL/GenBank/DDBJ databases">
        <authorList>
            <person name="Ploux O."/>
        </authorList>
    </citation>
    <scope>NUCLEOTIDE SEQUENCE [LARGE SCALE GENOMIC DNA]</scope>
    <source>
        <strain evidence="2 3">R-45371</strain>
    </source>
</reference>
<dbReference type="Proteomes" id="UP000077763">
    <property type="component" value="Unassembled WGS sequence"/>
</dbReference>
<protein>
    <recommendedName>
        <fullName evidence="4">DUF4239 domain-containing protein</fullName>
    </recommendedName>
</protein>